<dbReference type="InterPro" id="IPR011659">
    <property type="entry name" value="WD40"/>
</dbReference>
<comment type="similarity">
    <text evidence="1 2">Belongs to the peptidase S9A family.</text>
</comment>
<dbReference type="Gene3D" id="3.40.50.1820">
    <property type="entry name" value="alpha/beta hydrolase"/>
    <property type="match status" value="1"/>
</dbReference>
<gene>
    <name evidence="4" type="ORF">BJX66DRAFT_302712</name>
</gene>
<dbReference type="EMBL" id="JBFTWV010000039">
    <property type="protein sequence ID" value="KAL2794919.1"/>
    <property type="molecule type" value="Genomic_DNA"/>
</dbReference>
<dbReference type="Gene3D" id="2.120.10.30">
    <property type="entry name" value="TolB, C-terminal domain"/>
    <property type="match status" value="1"/>
</dbReference>
<dbReference type="InterPro" id="IPR050585">
    <property type="entry name" value="Xaa-Pro_dipeptidyl-ppase/CocE"/>
</dbReference>
<dbReference type="InterPro" id="IPR002470">
    <property type="entry name" value="Peptidase_S9A"/>
</dbReference>
<sequence length="681" mass="74354">MSEPQVAPYGKWTSPITAEHLSSGSVHLEGIQTNSSTGQIYTLESRPAEGGRHVIVEIRASSSTPTPTSALTRDVLPAGYSAMGAIHEYGGGSLLVHPNGNSILFTDYPQNGIFSLNLTSGEVMTIVSPNPRIRYGNFHVYPKSHEWILAVQETHGTQGAEENSIVAIDAATGNVSTVAQGADFYQHPQFSPDGKYVSWIQWDHPDMPWTGSILHVAEWVPRKALTEIETKVVVAGKPGAESICQPRWGPDGTLFFVSDRSGFWQLYQWSVPESGSETAKEVRMIELKGLEKAEFGSREPCLGNCTYALLDENTLVASAVQNATANLVKIDLKTNTWEDLELPLVNIQKNALATLSPTSFVVIGSTRTSPQALYRVDIDPTNNAKPTFNLLYTTTTTSSSPSLISPANHITFPRIHTTSKGLPLPTHAHAIFNAPLNPSYAGTPSSLPPLLLWMHGGPTTHVPPSLSLSVQYWTTRGYAYASLNHIGSTGYGRAYRSALNGCWGVEDIADAASCVAYLAENKLIDRNRVGIVGESAGGYAVLQALTTYPDLWAAGISLYGISDLSGFARITHKFESRYIVSLVLGFEGGETWSEERKEEVYRSRSAMYFAERVKAPLLLLQGDDDTIVPVGQAVQMRDVLREKGKSVEMVILEGEGHGWAKGETIKRSLELEEEFWLRMLL</sequence>
<organism evidence="4 5">
    <name type="scientific">Aspergillus keveii</name>
    <dbReference type="NCBI Taxonomy" id="714993"/>
    <lineage>
        <taxon>Eukaryota</taxon>
        <taxon>Fungi</taxon>
        <taxon>Dikarya</taxon>
        <taxon>Ascomycota</taxon>
        <taxon>Pezizomycotina</taxon>
        <taxon>Eurotiomycetes</taxon>
        <taxon>Eurotiomycetidae</taxon>
        <taxon>Eurotiales</taxon>
        <taxon>Aspergillaceae</taxon>
        <taxon>Aspergillus</taxon>
        <taxon>Aspergillus subgen. Nidulantes</taxon>
    </lineage>
</organism>
<name>A0ABR4G7C1_9EURO</name>
<keyword evidence="2 4" id="KW-0378">Hydrolase</keyword>
<reference evidence="4 5" key="1">
    <citation type="submission" date="2024-07" db="EMBL/GenBank/DDBJ databases">
        <title>Section-level genome sequencing and comparative genomics of Aspergillus sections Usti and Cavernicolus.</title>
        <authorList>
            <consortium name="Lawrence Berkeley National Laboratory"/>
            <person name="Nybo J.L."/>
            <person name="Vesth T.C."/>
            <person name="Theobald S."/>
            <person name="Frisvad J.C."/>
            <person name="Larsen T.O."/>
            <person name="Kjaerboelling I."/>
            <person name="Rothschild-Mancinelli K."/>
            <person name="Lyhne E.K."/>
            <person name="Kogle M.E."/>
            <person name="Barry K."/>
            <person name="Clum A."/>
            <person name="Na H."/>
            <person name="Ledsgaard L."/>
            <person name="Lin J."/>
            <person name="Lipzen A."/>
            <person name="Kuo A."/>
            <person name="Riley R."/>
            <person name="Mondo S."/>
            <person name="Labutti K."/>
            <person name="Haridas S."/>
            <person name="Pangalinan J."/>
            <person name="Salamov A.A."/>
            <person name="Simmons B.A."/>
            <person name="Magnuson J.K."/>
            <person name="Chen J."/>
            <person name="Drula E."/>
            <person name="Henrissat B."/>
            <person name="Wiebenga A."/>
            <person name="Lubbers R.J."/>
            <person name="Gomes A.C."/>
            <person name="Makela M.R."/>
            <person name="Stajich J."/>
            <person name="Grigoriev I.V."/>
            <person name="Mortensen U.H."/>
            <person name="De Vries R.P."/>
            <person name="Baker S.E."/>
            <person name="Andersen M.R."/>
        </authorList>
    </citation>
    <scope>NUCLEOTIDE SEQUENCE [LARGE SCALE GENOMIC DNA]</scope>
    <source>
        <strain evidence="4 5">CBS 209.92</strain>
    </source>
</reference>
<dbReference type="GO" id="GO:0016787">
    <property type="term" value="F:hydrolase activity"/>
    <property type="evidence" value="ECO:0007669"/>
    <property type="project" value="UniProtKB-KW"/>
</dbReference>
<evidence type="ECO:0000256" key="2">
    <source>
        <dbReference type="RuleBase" id="RU368024"/>
    </source>
</evidence>
<evidence type="ECO:0000256" key="1">
    <source>
        <dbReference type="ARBA" id="ARBA00005228"/>
    </source>
</evidence>
<dbReference type="PANTHER" id="PTHR43056">
    <property type="entry name" value="PEPTIDASE S9 PROLYL OLIGOPEPTIDASE"/>
    <property type="match status" value="1"/>
</dbReference>
<dbReference type="InterPro" id="IPR011042">
    <property type="entry name" value="6-blade_b-propeller_TolB-like"/>
</dbReference>
<protein>
    <recommendedName>
        <fullName evidence="2">Prolyl endopeptidase</fullName>
        <ecNumber evidence="2">3.4.21.-</ecNumber>
    </recommendedName>
</protein>
<dbReference type="Pfam" id="PF00326">
    <property type="entry name" value="Peptidase_S9"/>
    <property type="match status" value="1"/>
</dbReference>
<dbReference type="SUPFAM" id="SSF82171">
    <property type="entry name" value="DPP6 N-terminal domain-like"/>
    <property type="match status" value="1"/>
</dbReference>
<feature type="domain" description="Peptidase S9 prolyl oligopeptidase catalytic" evidence="3">
    <location>
        <begin position="465"/>
        <end position="680"/>
    </location>
</feature>
<accession>A0ABR4G7C1</accession>
<evidence type="ECO:0000313" key="4">
    <source>
        <dbReference type="EMBL" id="KAL2794919.1"/>
    </source>
</evidence>
<dbReference type="PRINTS" id="PR00862">
    <property type="entry name" value="PROLIGOPTASE"/>
</dbReference>
<keyword evidence="2" id="KW-0720">Serine protease</keyword>
<proteinExistence type="inferred from homology"/>
<keyword evidence="5" id="KW-1185">Reference proteome</keyword>
<evidence type="ECO:0000259" key="3">
    <source>
        <dbReference type="Pfam" id="PF00326"/>
    </source>
</evidence>
<dbReference type="EC" id="3.4.21.-" evidence="2"/>
<dbReference type="InterPro" id="IPR029058">
    <property type="entry name" value="AB_hydrolase_fold"/>
</dbReference>
<dbReference type="PANTHER" id="PTHR43056:SF5">
    <property type="entry name" value="PEPTIDASE S9 PROLYL OLIGOPEPTIDASE CATALYTIC DOMAIN-CONTAINING PROTEIN"/>
    <property type="match status" value="1"/>
</dbReference>
<dbReference type="SUPFAM" id="SSF53474">
    <property type="entry name" value="alpha/beta-Hydrolases"/>
    <property type="match status" value="1"/>
</dbReference>
<dbReference type="InterPro" id="IPR001375">
    <property type="entry name" value="Peptidase_S9_cat"/>
</dbReference>
<keyword evidence="2" id="KW-0645">Protease</keyword>
<dbReference type="Pfam" id="PF07676">
    <property type="entry name" value="PD40"/>
    <property type="match status" value="1"/>
</dbReference>
<evidence type="ECO:0000313" key="5">
    <source>
        <dbReference type="Proteomes" id="UP001610563"/>
    </source>
</evidence>
<dbReference type="Proteomes" id="UP001610563">
    <property type="component" value="Unassembled WGS sequence"/>
</dbReference>
<comment type="caution">
    <text evidence="4">The sequence shown here is derived from an EMBL/GenBank/DDBJ whole genome shotgun (WGS) entry which is preliminary data.</text>
</comment>